<organism evidence="12 13">
    <name type="scientific">Phytohabitans rumicis</name>
    <dbReference type="NCBI Taxonomy" id="1076125"/>
    <lineage>
        <taxon>Bacteria</taxon>
        <taxon>Bacillati</taxon>
        <taxon>Actinomycetota</taxon>
        <taxon>Actinomycetes</taxon>
        <taxon>Micromonosporales</taxon>
        <taxon>Micromonosporaceae</taxon>
    </lineage>
</organism>
<evidence type="ECO:0000256" key="5">
    <source>
        <dbReference type="ARBA" id="ARBA00022723"/>
    </source>
</evidence>
<comment type="similarity">
    <text evidence="2">Belongs to the PEP-utilizing enzyme family.</text>
</comment>
<dbReference type="PANTHER" id="PTHR46244:SF3">
    <property type="entry name" value="PHOSPHOENOLPYRUVATE-PROTEIN PHOSPHOTRANSFERASE"/>
    <property type="match status" value="1"/>
</dbReference>
<dbReference type="SUPFAM" id="SSF52009">
    <property type="entry name" value="Phosphohistidine domain"/>
    <property type="match status" value="1"/>
</dbReference>
<evidence type="ECO:0000256" key="7">
    <source>
        <dbReference type="ARBA" id="ARBA00022842"/>
    </source>
</evidence>
<accession>A0A6V8L2F2</accession>
<dbReference type="Pfam" id="PF05524">
    <property type="entry name" value="PEP-utilisers_N"/>
    <property type="match status" value="1"/>
</dbReference>
<dbReference type="InterPro" id="IPR036618">
    <property type="entry name" value="PtsI_HPr-bd_sf"/>
</dbReference>
<dbReference type="EMBL" id="BLPG01000001">
    <property type="protein sequence ID" value="GFJ88277.1"/>
    <property type="molecule type" value="Genomic_DNA"/>
</dbReference>
<feature type="domain" description="PEP-utilising enzyme C-terminal" evidence="10">
    <location>
        <begin position="236"/>
        <end position="496"/>
    </location>
</feature>
<evidence type="ECO:0000256" key="6">
    <source>
        <dbReference type="ARBA" id="ARBA00022777"/>
    </source>
</evidence>
<name>A0A6V8L2F2_9ACTN</name>
<dbReference type="SUPFAM" id="SSF51621">
    <property type="entry name" value="Phosphoenolpyruvate/pyruvate domain"/>
    <property type="match status" value="1"/>
</dbReference>
<evidence type="ECO:0000259" key="11">
    <source>
        <dbReference type="Pfam" id="PF05524"/>
    </source>
</evidence>
<dbReference type="Proteomes" id="UP000482960">
    <property type="component" value="Unassembled WGS sequence"/>
</dbReference>
<dbReference type="Pfam" id="PF00391">
    <property type="entry name" value="PEP-utilizers"/>
    <property type="match status" value="1"/>
</dbReference>
<protein>
    <recommendedName>
        <fullName evidence="3">Phosphoenolpyruvate-protein phosphotransferase</fullName>
    </recommendedName>
    <alternativeName>
        <fullName evidence="8">Phosphotransferase system, enzyme I</fullName>
    </alternativeName>
</protein>
<keyword evidence="7" id="KW-0460">Magnesium</keyword>
<keyword evidence="4" id="KW-0808">Transferase</keyword>
<evidence type="ECO:0000256" key="1">
    <source>
        <dbReference type="ARBA" id="ARBA00001946"/>
    </source>
</evidence>
<dbReference type="PANTHER" id="PTHR46244">
    <property type="entry name" value="PHOSPHOENOLPYRUVATE-PROTEIN PHOSPHOTRANSFERASE"/>
    <property type="match status" value="1"/>
</dbReference>
<keyword evidence="5" id="KW-0479">Metal-binding</keyword>
<dbReference type="AlphaFoldDB" id="A0A6V8L2F2"/>
<dbReference type="InterPro" id="IPR000121">
    <property type="entry name" value="PEP_util_C"/>
</dbReference>
<comment type="caution">
    <text evidence="12">The sequence shown here is derived from an EMBL/GenBank/DDBJ whole genome shotgun (WGS) entry which is preliminary data.</text>
</comment>
<feature type="domain" description="Phosphotransferase system enzyme I N-terminal" evidence="11">
    <location>
        <begin position="4"/>
        <end position="118"/>
    </location>
</feature>
<reference evidence="12 13" key="1">
    <citation type="submission" date="2020-03" db="EMBL/GenBank/DDBJ databases">
        <title>Whole genome shotgun sequence of Phytohabitans rumicis NBRC 108638.</title>
        <authorList>
            <person name="Komaki H."/>
            <person name="Tamura T."/>
        </authorList>
    </citation>
    <scope>NUCLEOTIDE SEQUENCE [LARGE SCALE GENOMIC DNA]</scope>
    <source>
        <strain evidence="12 13">NBRC 108638</strain>
    </source>
</reference>
<evidence type="ECO:0000313" key="12">
    <source>
        <dbReference type="EMBL" id="GFJ88277.1"/>
    </source>
</evidence>
<evidence type="ECO:0000256" key="2">
    <source>
        <dbReference type="ARBA" id="ARBA00007837"/>
    </source>
</evidence>
<evidence type="ECO:0000256" key="4">
    <source>
        <dbReference type="ARBA" id="ARBA00022679"/>
    </source>
</evidence>
<dbReference type="InterPro" id="IPR040442">
    <property type="entry name" value="Pyrv_kinase-like_dom_sf"/>
</dbReference>
<keyword evidence="13" id="KW-1185">Reference proteome</keyword>
<sequence>MRYEGVAGSPGVGLGRIRRVDPVAGTAPSTVDAHAVEAAFDAVAALLRKRADELRAGGHTEPADIMDTTALIADDPDLRSAAVSEVRAGVPADRAVTAAAARYAGVLAALPDPTLAGRAADVRQVGRRVVAALTGDTGSTVEGPVVLVGHELGADDLLDAADGLAGAVSTLGGPNAHVGIVARALGVPLVFGIEPAAAGGALAIVDGAVLVVDPTADEQRAARAAMRAAAGRRADLAAGRTLPAVTRDGHAVTLLANVATPGEAAAAVAGGAAGAGLVRTELPFLAATDWPDEAAHAAALRPVLAPLAGRVATVRALDFAPDKLPPFLIGRSVTPPPDALAAQFRAIVAAGAGTELRVMLPMVASAAQLRAARPLLAAPVPLGAMVELAAAVEDIDALAAAADFLSIGTNDLTAALLGLDRQDPRLTPARAADPVVLRAIAAVVRAGDRHGRPVSVCGDAAADASVIPLLLGVGCTTLSVTPSALDAVRALVRSLDLAECRARAAVLLA</sequence>
<reference evidence="12 13" key="2">
    <citation type="submission" date="2020-03" db="EMBL/GenBank/DDBJ databases">
        <authorList>
            <person name="Ichikawa N."/>
            <person name="Kimura A."/>
            <person name="Kitahashi Y."/>
            <person name="Uohara A."/>
        </authorList>
    </citation>
    <scope>NUCLEOTIDE SEQUENCE [LARGE SCALE GENOMIC DNA]</scope>
    <source>
        <strain evidence="12 13">NBRC 108638</strain>
    </source>
</reference>
<dbReference type="InterPro" id="IPR008731">
    <property type="entry name" value="PTS_EIN"/>
</dbReference>
<dbReference type="RefSeq" id="WP_173075566.1">
    <property type="nucleotide sequence ID" value="NZ_BAABJB010000006.1"/>
</dbReference>
<comment type="cofactor">
    <cofactor evidence="1">
        <name>Mg(2+)</name>
        <dbReference type="ChEBI" id="CHEBI:18420"/>
    </cofactor>
</comment>
<evidence type="ECO:0000259" key="9">
    <source>
        <dbReference type="Pfam" id="PF00391"/>
    </source>
</evidence>
<gene>
    <name evidence="12" type="ORF">Prum_019190</name>
</gene>
<dbReference type="InterPro" id="IPR015813">
    <property type="entry name" value="Pyrv/PenolPyrv_kinase-like_dom"/>
</dbReference>
<dbReference type="Gene3D" id="1.10.274.10">
    <property type="entry name" value="PtsI, HPr-binding domain"/>
    <property type="match status" value="1"/>
</dbReference>
<dbReference type="Gene3D" id="3.50.30.10">
    <property type="entry name" value="Phosphohistidine domain"/>
    <property type="match status" value="1"/>
</dbReference>
<evidence type="ECO:0000259" key="10">
    <source>
        <dbReference type="Pfam" id="PF02896"/>
    </source>
</evidence>
<keyword evidence="6" id="KW-0418">Kinase</keyword>
<dbReference type="GO" id="GO:0009401">
    <property type="term" value="P:phosphoenolpyruvate-dependent sugar phosphotransferase system"/>
    <property type="evidence" value="ECO:0007669"/>
    <property type="project" value="InterPro"/>
</dbReference>
<feature type="domain" description="PEP-utilising enzyme mobile" evidence="9">
    <location>
        <begin position="143"/>
        <end position="209"/>
    </location>
</feature>
<evidence type="ECO:0000256" key="3">
    <source>
        <dbReference type="ARBA" id="ARBA00016544"/>
    </source>
</evidence>
<dbReference type="Gene3D" id="3.20.20.60">
    <property type="entry name" value="Phosphoenolpyruvate-binding domains"/>
    <property type="match status" value="1"/>
</dbReference>
<dbReference type="Pfam" id="PF02896">
    <property type="entry name" value="PEP-utilizers_C"/>
    <property type="match status" value="1"/>
</dbReference>
<dbReference type="GO" id="GO:0046872">
    <property type="term" value="F:metal ion binding"/>
    <property type="evidence" value="ECO:0007669"/>
    <property type="project" value="UniProtKB-KW"/>
</dbReference>
<dbReference type="InterPro" id="IPR050499">
    <property type="entry name" value="PEP-utilizing_PTS_enzyme"/>
</dbReference>
<dbReference type="InterPro" id="IPR008279">
    <property type="entry name" value="PEP-util_enz_mobile_dom"/>
</dbReference>
<evidence type="ECO:0000256" key="8">
    <source>
        <dbReference type="ARBA" id="ARBA00033235"/>
    </source>
</evidence>
<dbReference type="GO" id="GO:0016301">
    <property type="term" value="F:kinase activity"/>
    <property type="evidence" value="ECO:0007669"/>
    <property type="project" value="UniProtKB-KW"/>
</dbReference>
<dbReference type="InterPro" id="IPR036637">
    <property type="entry name" value="Phosphohistidine_dom_sf"/>
</dbReference>
<evidence type="ECO:0000313" key="13">
    <source>
        <dbReference type="Proteomes" id="UP000482960"/>
    </source>
</evidence>
<proteinExistence type="inferred from homology"/>
<dbReference type="SUPFAM" id="SSF47831">
    <property type="entry name" value="Enzyme I of the PEP:sugar phosphotransferase system HPr-binding (sub)domain"/>
    <property type="match status" value="1"/>
</dbReference>